<reference evidence="1" key="1">
    <citation type="journal article" date="2013" name="Appl. Environ. Microbiol.">
        <title>Genetic analysis of capsular polysaccharide synthesis gene clusters from all serotypes of Streptococcus suis: potential mechanisms for generation of capsular variation.</title>
        <authorList>
            <person name="Okura M."/>
            <person name="Takamatsu D."/>
            <person name="Maruyama F."/>
            <person name="Nozawa T."/>
            <person name="Nakagawa I."/>
            <person name="Osaki M."/>
            <person name="Sekizaki T."/>
            <person name="Gottschalk M."/>
            <person name="Kumagai Y."/>
            <person name="Hamada S."/>
        </authorList>
    </citation>
    <scope>NUCLEOTIDE SEQUENCE</scope>
    <source>
        <strain evidence="1">88-1861</strain>
    </source>
</reference>
<dbReference type="EMBL" id="AB737828">
    <property type="protein sequence ID" value="BAM94866.1"/>
    <property type="molecule type" value="Genomic_DNA"/>
</dbReference>
<sequence>MPRSQKIASVVEINQFLLEFKKSLSMNGIEFVPRTYDGITSLGLDIELAKMELFDLTFRDYDRGATKDYNGDGTDIWEFGKNIDEELVYIKIKLDSLGKCKVLSFKKSNGPWTLPYKE</sequence>
<organism evidence="1">
    <name type="scientific">Streptococcus suis</name>
    <dbReference type="NCBI Taxonomy" id="1307"/>
    <lineage>
        <taxon>Bacteria</taxon>
        <taxon>Bacillati</taxon>
        <taxon>Bacillota</taxon>
        <taxon>Bacilli</taxon>
        <taxon>Lactobacillales</taxon>
        <taxon>Streptococcaceae</taxon>
        <taxon>Streptococcus</taxon>
    </lineage>
</organism>
<evidence type="ECO:0000313" key="1">
    <source>
        <dbReference type="EMBL" id="BAM94866.1"/>
    </source>
</evidence>
<dbReference type="AlphaFoldDB" id="M1V3Q6"/>
<gene>
    <name evidence="1" type="primary">cps22U</name>
</gene>
<name>M1V3Q6_STRSU</name>
<protein>
    <submittedName>
        <fullName evidence="1">Uncharacterized protein</fullName>
    </submittedName>
</protein>
<proteinExistence type="predicted"/>
<accession>M1V3Q6</accession>